<organism evidence="1 2">
    <name type="scientific">Araneus ventricosus</name>
    <name type="common">Orbweaver spider</name>
    <name type="synonym">Epeira ventricosa</name>
    <dbReference type="NCBI Taxonomy" id="182803"/>
    <lineage>
        <taxon>Eukaryota</taxon>
        <taxon>Metazoa</taxon>
        <taxon>Ecdysozoa</taxon>
        <taxon>Arthropoda</taxon>
        <taxon>Chelicerata</taxon>
        <taxon>Arachnida</taxon>
        <taxon>Araneae</taxon>
        <taxon>Araneomorphae</taxon>
        <taxon>Entelegynae</taxon>
        <taxon>Araneoidea</taxon>
        <taxon>Araneidae</taxon>
        <taxon>Araneus</taxon>
    </lineage>
</organism>
<reference evidence="1 2" key="1">
    <citation type="journal article" date="2019" name="Sci. Rep.">
        <title>Orb-weaving spider Araneus ventricosus genome elucidates the spidroin gene catalogue.</title>
        <authorList>
            <person name="Kono N."/>
            <person name="Nakamura H."/>
            <person name="Ohtoshi R."/>
            <person name="Moran D.A.P."/>
            <person name="Shinohara A."/>
            <person name="Yoshida Y."/>
            <person name="Fujiwara M."/>
            <person name="Mori M."/>
            <person name="Tomita M."/>
            <person name="Arakawa K."/>
        </authorList>
    </citation>
    <scope>NUCLEOTIDE SEQUENCE [LARGE SCALE GENOMIC DNA]</scope>
</reference>
<dbReference type="AlphaFoldDB" id="A0A4Y2F382"/>
<dbReference type="EMBL" id="BGPR01000762">
    <property type="protein sequence ID" value="GBM34535.1"/>
    <property type="molecule type" value="Genomic_DNA"/>
</dbReference>
<dbReference type="Proteomes" id="UP000499080">
    <property type="component" value="Unassembled WGS sequence"/>
</dbReference>
<proteinExistence type="predicted"/>
<evidence type="ECO:0000313" key="1">
    <source>
        <dbReference type="EMBL" id="GBM34535.1"/>
    </source>
</evidence>
<protein>
    <submittedName>
        <fullName evidence="1">Uncharacterized protein</fullName>
    </submittedName>
</protein>
<sequence>MLFHKEALLQTCNGITKYKLLAIFPHIRHRHWYICRTVRSIPRNHPGKNRWPASKGTSSQPCAPLHCFGRDVPIVRLHCRKKVKMGVEGPYADHKAANMAIKLDGFCSWTIMQDFTQGTLKNTFVTWDGRDWITRSEAPSDFHLFPALSQHYQYVTSEPMKRFRKAVKNFLRSLGTKFATIFS</sequence>
<gene>
    <name evidence="1" type="ORF">AVEN_43190_1</name>
</gene>
<name>A0A4Y2F382_ARAVE</name>
<keyword evidence="2" id="KW-1185">Reference proteome</keyword>
<evidence type="ECO:0000313" key="2">
    <source>
        <dbReference type="Proteomes" id="UP000499080"/>
    </source>
</evidence>
<comment type="caution">
    <text evidence="1">The sequence shown here is derived from an EMBL/GenBank/DDBJ whole genome shotgun (WGS) entry which is preliminary data.</text>
</comment>
<accession>A0A4Y2F382</accession>